<evidence type="ECO:0000256" key="1">
    <source>
        <dbReference type="ARBA" id="ARBA00009333"/>
    </source>
</evidence>
<evidence type="ECO:0000256" key="3">
    <source>
        <dbReference type="ARBA" id="ARBA00023002"/>
    </source>
</evidence>
<dbReference type="OrthoDB" id="4570620at2759"/>
<reference evidence="6" key="1">
    <citation type="journal article" date="2021" name="J Fungi (Basel)">
        <title>Genomic and Metabolomic Analyses of the Marine Fungus Emericellopsis cladophorae: Insights into Saltwater Adaptability Mechanisms and Its Biosynthetic Potential.</title>
        <authorList>
            <person name="Goncalves M.F.M."/>
            <person name="Hilario S."/>
            <person name="Van de Peer Y."/>
            <person name="Esteves A.C."/>
            <person name="Alves A."/>
        </authorList>
    </citation>
    <scope>NUCLEOTIDE SEQUENCE</scope>
    <source>
        <strain evidence="6">MUM 19.33</strain>
    </source>
</reference>
<protein>
    <submittedName>
        <fullName evidence="6">Ferredoxin--NADP reductase-like protein</fullName>
    </submittedName>
</protein>
<accession>A0A9P9Y3F0</accession>
<dbReference type="Pfam" id="PF07992">
    <property type="entry name" value="Pyr_redox_2"/>
    <property type="match status" value="1"/>
</dbReference>
<dbReference type="RefSeq" id="XP_051363627.1">
    <property type="nucleotide sequence ID" value="XM_051504953.1"/>
</dbReference>
<evidence type="ECO:0000256" key="2">
    <source>
        <dbReference type="ARBA" id="ARBA00022630"/>
    </source>
</evidence>
<dbReference type="Proteomes" id="UP001055219">
    <property type="component" value="Unassembled WGS sequence"/>
</dbReference>
<evidence type="ECO:0000256" key="4">
    <source>
        <dbReference type="SAM" id="SignalP"/>
    </source>
</evidence>
<keyword evidence="7" id="KW-1185">Reference proteome</keyword>
<keyword evidence="3" id="KW-0560">Oxidoreductase</keyword>
<sequence length="413" mass="45256">MRPVSLIPLLSLASQAWAAPAPAPAPAPGDDAATQDGWQTAQYDAIIVGGGPAGLAALSALARVRRNVLLIDSGEYRNQPTRHMHDVLGFDGVTPAYYRWAAREQLSYYDTVSWTNGTVSDIEPRENNTYFSVKTEGSSTAMTARKIVLATGLRDLLPDTPGIKENWGSGIFWCPWCDGHEHKDQQLGLIDDLNSIPGLVREMQTLNKDIVAFVNGTDSPETRLLADEAMPRWEDYLKLKNVAVYNQTITRVERLRSATPGDPSLPTYPELDLFRVHLDDGTTVERSAFLTGYGDEQQSDVGEKMGVRLDGGRLAADPTKGLQTNIFGVYAIGDANADNVTNVPHALFSGKRTGVFLHVQLERETAAAELAAVPEGSLDERDLDGHDMQALWNRMNGEEGDILYVREAFEDSL</sequence>
<comment type="similarity">
    <text evidence="1">Belongs to the class-II pyridine nucleotide-disulfide oxidoreductase family.</text>
</comment>
<keyword evidence="2" id="KW-0285">Flavoprotein</keyword>
<gene>
    <name evidence="6" type="ORF">J7T54_000914</name>
</gene>
<proteinExistence type="inferred from homology"/>
<dbReference type="GO" id="GO:0097237">
    <property type="term" value="P:cellular response to toxic substance"/>
    <property type="evidence" value="ECO:0007669"/>
    <property type="project" value="UniProtKB-ARBA"/>
</dbReference>
<feature type="signal peptide" evidence="4">
    <location>
        <begin position="1"/>
        <end position="18"/>
    </location>
</feature>
<evidence type="ECO:0000313" key="6">
    <source>
        <dbReference type="EMBL" id="KAI6782771.1"/>
    </source>
</evidence>
<dbReference type="InterPro" id="IPR023753">
    <property type="entry name" value="FAD/NAD-binding_dom"/>
</dbReference>
<dbReference type="GeneID" id="75827433"/>
<dbReference type="AlphaFoldDB" id="A0A9P9Y3F0"/>
<dbReference type="InterPro" id="IPR036188">
    <property type="entry name" value="FAD/NAD-bd_sf"/>
</dbReference>
<reference evidence="6" key="2">
    <citation type="submission" date="2022-07" db="EMBL/GenBank/DDBJ databases">
        <authorList>
            <person name="Goncalves M.F.M."/>
            <person name="Hilario S."/>
            <person name="Van De Peer Y."/>
            <person name="Esteves A.C."/>
            <person name="Alves A."/>
        </authorList>
    </citation>
    <scope>NUCLEOTIDE SEQUENCE</scope>
    <source>
        <strain evidence="6">MUM 19.33</strain>
    </source>
</reference>
<feature type="domain" description="FAD/NAD(P)-binding" evidence="5">
    <location>
        <begin position="43"/>
        <end position="349"/>
    </location>
</feature>
<keyword evidence="4" id="KW-0732">Signal</keyword>
<evidence type="ECO:0000313" key="7">
    <source>
        <dbReference type="Proteomes" id="UP001055219"/>
    </source>
</evidence>
<comment type="caution">
    <text evidence="6">The sequence shown here is derived from an EMBL/GenBank/DDBJ whole genome shotgun (WGS) entry which is preliminary data.</text>
</comment>
<evidence type="ECO:0000259" key="5">
    <source>
        <dbReference type="Pfam" id="PF07992"/>
    </source>
</evidence>
<organism evidence="6 7">
    <name type="scientific">Emericellopsis cladophorae</name>
    <dbReference type="NCBI Taxonomy" id="2686198"/>
    <lineage>
        <taxon>Eukaryota</taxon>
        <taxon>Fungi</taxon>
        <taxon>Dikarya</taxon>
        <taxon>Ascomycota</taxon>
        <taxon>Pezizomycotina</taxon>
        <taxon>Sordariomycetes</taxon>
        <taxon>Hypocreomycetidae</taxon>
        <taxon>Hypocreales</taxon>
        <taxon>Bionectriaceae</taxon>
        <taxon>Emericellopsis</taxon>
    </lineage>
</organism>
<dbReference type="PRINTS" id="PR00469">
    <property type="entry name" value="PNDRDTASEII"/>
</dbReference>
<name>A0A9P9Y3F0_9HYPO</name>
<dbReference type="EMBL" id="JAGIXG020000011">
    <property type="protein sequence ID" value="KAI6782771.1"/>
    <property type="molecule type" value="Genomic_DNA"/>
</dbReference>
<dbReference type="PANTHER" id="PTHR48105">
    <property type="entry name" value="THIOREDOXIN REDUCTASE 1-RELATED-RELATED"/>
    <property type="match status" value="1"/>
</dbReference>
<feature type="chain" id="PRO_5040467594" evidence="4">
    <location>
        <begin position="19"/>
        <end position="413"/>
    </location>
</feature>
<dbReference type="Gene3D" id="3.50.50.60">
    <property type="entry name" value="FAD/NAD(P)-binding domain"/>
    <property type="match status" value="2"/>
</dbReference>
<dbReference type="SUPFAM" id="SSF51905">
    <property type="entry name" value="FAD/NAD(P)-binding domain"/>
    <property type="match status" value="1"/>
</dbReference>
<dbReference type="GO" id="GO:0016491">
    <property type="term" value="F:oxidoreductase activity"/>
    <property type="evidence" value="ECO:0007669"/>
    <property type="project" value="UniProtKB-KW"/>
</dbReference>
<dbReference type="InterPro" id="IPR050097">
    <property type="entry name" value="Ferredoxin-NADP_redctase_2"/>
</dbReference>
<dbReference type="PRINTS" id="PR00368">
    <property type="entry name" value="FADPNR"/>
</dbReference>